<gene>
    <name evidence="8 10" type="primary">proB</name>
    <name evidence="10" type="ORF">ACFSKK_05970</name>
</gene>
<dbReference type="InterPro" id="IPR001048">
    <property type="entry name" value="Asp/Glu/Uridylate_kinase"/>
</dbReference>
<organism evidence="10 11">
    <name type="scientific">Metabacillus endolithicus</name>
    <dbReference type="NCBI Taxonomy" id="1535204"/>
    <lineage>
        <taxon>Bacteria</taxon>
        <taxon>Bacillati</taxon>
        <taxon>Bacillota</taxon>
        <taxon>Bacilli</taxon>
        <taxon>Bacillales</taxon>
        <taxon>Bacillaceae</taxon>
        <taxon>Metabacillus</taxon>
    </lineage>
</organism>
<dbReference type="Proteomes" id="UP001597318">
    <property type="component" value="Unassembled WGS sequence"/>
</dbReference>
<dbReference type="Pfam" id="PF00696">
    <property type="entry name" value="AA_kinase"/>
    <property type="match status" value="1"/>
</dbReference>
<protein>
    <recommendedName>
        <fullName evidence="8">Glutamate 5-kinase</fullName>
        <ecNumber evidence="8">2.7.2.11</ecNumber>
    </recommendedName>
    <alternativeName>
        <fullName evidence="8">Gamma-glutamyl kinase</fullName>
        <shortName evidence="8">GK</shortName>
    </alternativeName>
</protein>
<dbReference type="InterPro" id="IPR036393">
    <property type="entry name" value="AceGlu_kinase-like_sf"/>
</dbReference>
<evidence type="ECO:0000256" key="4">
    <source>
        <dbReference type="ARBA" id="ARBA00022679"/>
    </source>
</evidence>
<dbReference type="Pfam" id="PF01472">
    <property type="entry name" value="PUA"/>
    <property type="match status" value="1"/>
</dbReference>
<comment type="caution">
    <text evidence="10">The sequence shown here is derived from an EMBL/GenBank/DDBJ whole genome shotgun (WGS) entry which is preliminary data.</text>
</comment>
<dbReference type="Gene3D" id="2.30.130.10">
    <property type="entry name" value="PUA domain"/>
    <property type="match status" value="1"/>
</dbReference>
<evidence type="ECO:0000313" key="11">
    <source>
        <dbReference type="Proteomes" id="UP001597318"/>
    </source>
</evidence>
<feature type="binding site" evidence="8">
    <location>
        <position position="14"/>
    </location>
    <ligand>
        <name>ATP</name>
        <dbReference type="ChEBI" id="CHEBI:30616"/>
    </ligand>
</feature>
<feature type="binding site" evidence="8">
    <location>
        <position position="54"/>
    </location>
    <ligand>
        <name>substrate</name>
    </ligand>
</feature>
<evidence type="ECO:0000256" key="7">
    <source>
        <dbReference type="ARBA" id="ARBA00022840"/>
    </source>
</evidence>
<dbReference type="PROSITE" id="PS50890">
    <property type="entry name" value="PUA"/>
    <property type="match status" value="1"/>
</dbReference>
<evidence type="ECO:0000256" key="2">
    <source>
        <dbReference type="ARBA" id="ARBA00022605"/>
    </source>
</evidence>
<dbReference type="InterPro" id="IPR011529">
    <property type="entry name" value="Glu_5kinase"/>
</dbReference>
<dbReference type="SUPFAM" id="SSF53633">
    <property type="entry name" value="Carbamate kinase-like"/>
    <property type="match status" value="1"/>
</dbReference>
<evidence type="ECO:0000256" key="3">
    <source>
        <dbReference type="ARBA" id="ARBA00022650"/>
    </source>
</evidence>
<dbReference type="NCBIfam" id="TIGR01027">
    <property type="entry name" value="proB"/>
    <property type="match status" value="1"/>
</dbReference>
<dbReference type="PANTHER" id="PTHR43654">
    <property type="entry name" value="GLUTAMATE 5-KINASE"/>
    <property type="match status" value="1"/>
</dbReference>
<evidence type="ECO:0000256" key="6">
    <source>
        <dbReference type="ARBA" id="ARBA00022777"/>
    </source>
</evidence>
<proteinExistence type="inferred from homology"/>
<keyword evidence="1 8" id="KW-0963">Cytoplasm</keyword>
<comment type="pathway">
    <text evidence="8">Amino-acid biosynthesis; L-proline biosynthesis; L-glutamate 5-semialdehyde from L-glutamate: step 1/2.</text>
</comment>
<dbReference type="HAMAP" id="MF_00456">
    <property type="entry name" value="ProB"/>
    <property type="match status" value="1"/>
</dbReference>
<evidence type="ECO:0000259" key="9">
    <source>
        <dbReference type="SMART" id="SM00359"/>
    </source>
</evidence>
<dbReference type="SUPFAM" id="SSF88697">
    <property type="entry name" value="PUA domain-like"/>
    <property type="match status" value="1"/>
</dbReference>
<dbReference type="InterPro" id="IPR001057">
    <property type="entry name" value="Glu/AcGlu_kinase"/>
</dbReference>
<accession>A0ABW5BWT0</accession>
<comment type="similarity">
    <text evidence="8">Belongs to the glutamate 5-kinase family.</text>
</comment>
<dbReference type="InterPro" id="IPR036974">
    <property type="entry name" value="PUA_sf"/>
</dbReference>
<dbReference type="RefSeq" id="WP_247341182.1">
    <property type="nucleotide sequence ID" value="NZ_CP095550.1"/>
</dbReference>
<comment type="function">
    <text evidence="8">Catalyzes the transfer of a phosphate group to glutamate to form L-glutamate 5-phosphate.</text>
</comment>
<keyword evidence="6 8" id="KW-0418">Kinase</keyword>
<keyword evidence="7 8" id="KW-0067">ATP-binding</keyword>
<dbReference type="PANTHER" id="PTHR43654:SF1">
    <property type="entry name" value="ISOPENTENYL PHOSPHATE KINASE"/>
    <property type="match status" value="1"/>
</dbReference>
<comment type="subcellular location">
    <subcellularLocation>
        <location evidence="8">Cytoplasm</location>
    </subcellularLocation>
</comment>
<feature type="binding site" evidence="8">
    <location>
        <begin position="215"/>
        <end position="221"/>
    </location>
    <ligand>
        <name>ATP</name>
        <dbReference type="ChEBI" id="CHEBI:30616"/>
    </ligand>
</feature>
<feature type="binding site" evidence="8">
    <location>
        <begin position="173"/>
        <end position="174"/>
    </location>
    <ligand>
        <name>ATP</name>
        <dbReference type="ChEBI" id="CHEBI:30616"/>
    </ligand>
</feature>
<keyword evidence="4 8" id="KW-0808">Transferase</keyword>
<keyword evidence="5 8" id="KW-0547">Nucleotide-binding</keyword>
<dbReference type="PRINTS" id="PR00474">
    <property type="entry name" value="GLU5KINASE"/>
</dbReference>
<name>A0ABW5BWT0_9BACI</name>
<keyword evidence="3 8" id="KW-0641">Proline biosynthesis</keyword>
<feature type="binding site" evidence="8">
    <location>
        <position position="141"/>
    </location>
    <ligand>
        <name>substrate</name>
    </ligand>
</feature>
<reference evidence="11" key="1">
    <citation type="journal article" date="2019" name="Int. J. Syst. Evol. Microbiol.">
        <title>The Global Catalogue of Microorganisms (GCM) 10K type strain sequencing project: providing services to taxonomists for standard genome sequencing and annotation.</title>
        <authorList>
            <consortium name="The Broad Institute Genomics Platform"/>
            <consortium name="The Broad Institute Genome Sequencing Center for Infectious Disease"/>
            <person name="Wu L."/>
            <person name="Ma J."/>
        </authorList>
    </citation>
    <scope>NUCLEOTIDE SEQUENCE [LARGE SCALE GENOMIC DNA]</scope>
    <source>
        <strain evidence="11">CGMCC 1.15474</strain>
    </source>
</reference>
<feature type="domain" description="PUA" evidence="9">
    <location>
        <begin position="283"/>
        <end position="360"/>
    </location>
</feature>
<dbReference type="CDD" id="cd21157">
    <property type="entry name" value="PUA_G5K"/>
    <property type="match status" value="1"/>
</dbReference>
<keyword evidence="11" id="KW-1185">Reference proteome</keyword>
<comment type="catalytic activity">
    <reaction evidence="8">
        <text>L-glutamate + ATP = L-glutamyl 5-phosphate + ADP</text>
        <dbReference type="Rhea" id="RHEA:14877"/>
        <dbReference type="ChEBI" id="CHEBI:29985"/>
        <dbReference type="ChEBI" id="CHEBI:30616"/>
        <dbReference type="ChEBI" id="CHEBI:58274"/>
        <dbReference type="ChEBI" id="CHEBI:456216"/>
        <dbReference type="EC" id="2.7.2.11"/>
    </reaction>
</comment>
<dbReference type="SMART" id="SM00359">
    <property type="entry name" value="PUA"/>
    <property type="match status" value="1"/>
</dbReference>
<keyword evidence="2 8" id="KW-0028">Amino-acid biosynthesis</keyword>
<sequence>MTTLDNEKKRVVIKVGSSSLTSRHGEISRRKLEKLADEIALLKDEGHEIVFVSSGAVAAGYRKLGCIDRPTSLPEKQAAASIGQGLLIEAYSEIFLSHGYVASQILITRSDFSDEKRYNNVRNTLNVLLERGIIPIVNENDTVTVDRLKFGDNDTLSAKVAGLVEADQLMILSDIDGLYDSDPRKNEEAKLLEKVYEITPEIEEGAGESGSNVGTGGMRSKIDAVKIAMASGISTFLGKATIPNILGDAVRGEAKGTYFEVTNETVNLNQKKQWIAFHSGPEGEVTINQNVRTSIVDHKHSIYSSDIEKVEGQFEKGAVIRILDHEGERIGLGVVNYSNEELEKIAKASGEGAKKQEVVHFDDLVCELELSLPVGV</sequence>
<evidence type="ECO:0000313" key="10">
    <source>
        <dbReference type="EMBL" id="MFD2213261.1"/>
    </source>
</evidence>
<dbReference type="PIRSF" id="PIRSF000729">
    <property type="entry name" value="GK"/>
    <property type="match status" value="1"/>
</dbReference>
<dbReference type="EC" id="2.7.2.11" evidence="8"/>
<dbReference type="InterPro" id="IPR015947">
    <property type="entry name" value="PUA-like_sf"/>
</dbReference>
<dbReference type="EMBL" id="JBHUIK010000001">
    <property type="protein sequence ID" value="MFD2213261.1"/>
    <property type="molecule type" value="Genomic_DNA"/>
</dbReference>
<evidence type="ECO:0000256" key="5">
    <source>
        <dbReference type="ARBA" id="ARBA00022741"/>
    </source>
</evidence>
<dbReference type="GO" id="GO:0004349">
    <property type="term" value="F:glutamate 5-kinase activity"/>
    <property type="evidence" value="ECO:0007669"/>
    <property type="project" value="UniProtKB-EC"/>
</dbReference>
<evidence type="ECO:0000256" key="8">
    <source>
        <dbReference type="HAMAP-Rule" id="MF_00456"/>
    </source>
</evidence>
<dbReference type="InterPro" id="IPR041739">
    <property type="entry name" value="G5K_ProB"/>
</dbReference>
<dbReference type="InterPro" id="IPR005715">
    <property type="entry name" value="Glu_5kinase/COase_Synthase"/>
</dbReference>
<feature type="binding site" evidence="8">
    <location>
        <position position="153"/>
    </location>
    <ligand>
        <name>substrate</name>
    </ligand>
</feature>
<evidence type="ECO:0000256" key="1">
    <source>
        <dbReference type="ARBA" id="ARBA00022490"/>
    </source>
</evidence>
<dbReference type="Gene3D" id="3.40.1160.10">
    <property type="entry name" value="Acetylglutamate kinase-like"/>
    <property type="match status" value="1"/>
</dbReference>
<dbReference type="InterPro" id="IPR002478">
    <property type="entry name" value="PUA"/>
</dbReference>
<dbReference type="CDD" id="cd04242">
    <property type="entry name" value="AAK_G5K_ProB"/>
    <property type="match status" value="1"/>
</dbReference>